<sequence length="174" mass="20019">MESTTTLVNPESHITRLVFSKDSTLNANLLENGQIRYKLSTTGRNAQHTRILDAITGTELALIQRRIFKRDKIVFNAHQGGRRDVVKEHKLDDGFTVQMISTEAGDFYWKMHPIHRLALFSVSDPIHPVVYRESVSEPKFSFALVVKREYESIINYVIPTFVKLEEQMKSLARS</sequence>
<dbReference type="EMBL" id="MU151091">
    <property type="protein sequence ID" value="KAF9451092.1"/>
    <property type="molecule type" value="Genomic_DNA"/>
</dbReference>
<evidence type="ECO:0000313" key="3">
    <source>
        <dbReference type="Proteomes" id="UP000807342"/>
    </source>
</evidence>
<dbReference type="AlphaFoldDB" id="A0A9P5XIR1"/>
<dbReference type="Proteomes" id="UP000807342">
    <property type="component" value="Unassembled WGS sequence"/>
</dbReference>
<accession>A0A9P5XIR1</accession>
<evidence type="ECO:0000313" key="2">
    <source>
        <dbReference type="EMBL" id="KAF9451092.1"/>
    </source>
</evidence>
<name>A0A9P5XIR1_9AGAR</name>
<keyword evidence="3" id="KW-1185">Reference proteome</keyword>
<evidence type="ECO:0000259" key="1">
    <source>
        <dbReference type="Pfam" id="PF20236"/>
    </source>
</evidence>
<dbReference type="OrthoDB" id="3256331at2759"/>
<protein>
    <recommendedName>
        <fullName evidence="1">DUF6593 domain-containing protein</fullName>
    </recommendedName>
</protein>
<gene>
    <name evidence="2" type="ORF">P691DRAFT_808753</name>
</gene>
<proteinExistence type="predicted"/>
<dbReference type="Pfam" id="PF20236">
    <property type="entry name" value="DUF6593"/>
    <property type="match status" value="1"/>
</dbReference>
<dbReference type="InterPro" id="IPR046528">
    <property type="entry name" value="DUF6593"/>
</dbReference>
<organism evidence="2 3">
    <name type="scientific">Macrolepiota fuliginosa MF-IS2</name>
    <dbReference type="NCBI Taxonomy" id="1400762"/>
    <lineage>
        <taxon>Eukaryota</taxon>
        <taxon>Fungi</taxon>
        <taxon>Dikarya</taxon>
        <taxon>Basidiomycota</taxon>
        <taxon>Agaricomycotina</taxon>
        <taxon>Agaricomycetes</taxon>
        <taxon>Agaricomycetidae</taxon>
        <taxon>Agaricales</taxon>
        <taxon>Agaricineae</taxon>
        <taxon>Agaricaceae</taxon>
        <taxon>Macrolepiota</taxon>
    </lineage>
</organism>
<comment type="caution">
    <text evidence="2">The sequence shown here is derived from an EMBL/GenBank/DDBJ whole genome shotgun (WGS) entry which is preliminary data.</text>
</comment>
<feature type="domain" description="DUF6593" evidence="1">
    <location>
        <begin position="22"/>
        <end position="169"/>
    </location>
</feature>
<reference evidence="2" key="1">
    <citation type="submission" date="2020-11" db="EMBL/GenBank/DDBJ databases">
        <authorList>
            <consortium name="DOE Joint Genome Institute"/>
            <person name="Ahrendt S."/>
            <person name="Riley R."/>
            <person name="Andreopoulos W."/>
            <person name="Labutti K."/>
            <person name="Pangilinan J."/>
            <person name="Ruiz-Duenas F.J."/>
            <person name="Barrasa J.M."/>
            <person name="Sanchez-Garcia M."/>
            <person name="Camarero S."/>
            <person name="Miyauchi S."/>
            <person name="Serrano A."/>
            <person name="Linde D."/>
            <person name="Babiker R."/>
            <person name="Drula E."/>
            <person name="Ayuso-Fernandez I."/>
            <person name="Pacheco R."/>
            <person name="Padilla G."/>
            <person name="Ferreira P."/>
            <person name="Barriuso J."/>
            <person name="Kellner H."/>
            <person name="Castanera R."/>
            <person name="Alfaro M."/>
            <person name="Ramirez L."/>
            <person name="Pisabarro A.G."/>
            <person name="Kuo A."/>
            <person name="Tritt A."/>
            <person name="Lipzen A."/>
            <person name="He G."/>
            <person name="Yan M."/>
            <person name="Ng V."/>
            <person name="Cullen D."/>
            <person name="Martin F."/>
            <person name="Rosso M.-N."/>
            <person name="Henrissat B."/>
            <person name="Hibbett D."/>
            <person name="Martinez A.T."/>
            <person name="Grigoriev I.V."/>
        </authorList>
    </citation>
    <scope>NUCLEOTIDE SEQUENCE</scope>
    <source>
        <strain evidence="2">MF-IS2</strain>
    </source>
</reference>